<feature type="chain" id="PRO_5040753017" description="Lipoprotein" evidence="1">
    <location>
        <begin position="27"/>
        <end position="249"/>
    </location>
</feature>
<dbReference type="RefSeq" id="WP_201824482.1">
    <property type="nucleotide sequence ID" value="NZ_JAERRA010000001.1"/>
</dbReference>
<sequence length="249" mass="26396">MKPSLSPRRPAPVVLACILALAGALAGCATPSFEAPVPVTPARETQAQLSAVRHWQAIAADHAAVIAAGLKASPWAGTPVQLKLAPGASPFLRNYRELLASQLVASGVKLRLEGSSDLQLLVGAEVVGFSRERENRIDIYNPLLFTSCGVAGMVGREARDWSIGRGLAVGTGALLAIDAWRYYLGQASQGADRPVPSHELVVSTTVHHQGVVAARRSDIYYLRDGDTALYVEPRPPAGTPSRQIAVRPQ</sequence>
<comment type="caution">
    <text evidence="2">The sequence shown here is derived from an EMBL/GenBank/DDBJ whole genome shotgun (WGS) entry which is preliminary data.</text>
</comment>
<dbReference type="EMBL" id="JAERRA010000001">
    <property type="protein sequence ID" value="MBL0719241.1"/>
    <property type="molecule type" value="Genomic_DNA"/>
</dbReference>
<proteinExistence type="predicted"/>
<organism evidence="2 3">
    <name type="scientific">Aquariibacter lacus</name>
    <dbReference type="NCBI Taxonomy" id="2801332"/>
    <lineage>
        <taxon>Bacteria</taxon>
        <taxon>Pseudomonadati</taxon>
        <taxon>Pseudomonadota</taxon>
        <taxon>Betaproteobacteria</taxon>
        <taxon>Burkholderiales</taxon>
        <taxon>Sphaerotilaceae</taxon>
        <taxon>Aquariibacter</taxon>
    </lineage>
</organism>
<name>A0A9X0XD04_9BURK</name>
<protein>
    <recommendedName>
        <fullName evidence="4">Lipoprotein</fullName>
    </recommendedName>
</protein>
<evidence type="ECO:0000256" key="1">
    <source>
        <dbReference type="SAM" id="SignalP"/>
    </source>
</evidence>
<dbReference type="Proteomes" id="UP000643207">
    <property type="component" value="Unassembled WGS sequence"/>
</dbReference>
<keyword evidence="3" id="KW-1185">Reference proteome</keyword>
<gene>
    <name evidence="2" type="ORF">JI742_04990</name>
</gene>
<feature type="signal peptide" evidence="1">
    <location>
        <begin position="1"/>
        <end position="26"/>
    </location>
</feature>
<evidence type="ECO:0008006" key="4">
    <source>
        <dbReference type="Google" id="ProtNLM"/>
    </source>
</evidence>
<dbReference type="PROSITE" id="PS51257">
    <property type="entry name" value="PROKAR_LIPOPROTEIN"/>
    <property type="match status" value="1"/>
</dbReference>
<accession>A0A9X0XD04</accession>
<evidence type="ECO:0000313" key="3">
    <source>
        <dbReference type="Proteomes" id="UP000643207"/>
    </source>
</evidence>
<dbReference type="AlphaFoldDB" id="A0A9X0XD04"/>
<evidence type="ECO:0000313" key="2">
    <source>
        <dbReference type="EMBL" id="MBL0719241.1"/>
    </source>
</evidence>
<reference evidence="2 3" key="1">
    <citation type="submission" date="2021-01" db="EMBL/GenBank/DDBJ databases">
        <title>Piscinibacter sp. Jin2 Genome sequencing and assembly.</title>
        <authorList>
            <person name="Kim I."/>
        </authorList>
    </citation>
    <scope>NUCLEOTIDE SEQUENCE [LARGE SCALE GENOMIC DNA]</scope>
    <source>
        <strain evidence="2 3">Jin2</strain>
    </source>
</reference>
<keyword evidence="1" id="KW-0732">Signal</keyword>